<dbReference type="WBParaSite" id="PSAMB.scaffold630size45187.g7499.t1">
    <property type="protein sequence ID" value="PSAMB.scaffold630size45187.g7499.t1"/>
    <property type="gene ID" value="PSAMB.scaffold630size45187.g7499"/>
</dbReference>
<feature type="signal peptide" evidence="1">
    <location>
        <begin position="1"/>
        <end position="18"/>
    </location>
</feature>
<dbReference type="Proteomes" id="UP000887566">
    <property type="component" value="Unplaced"/>
</dbReference>
<evidence type="ECO:0000313" key="2">
    <source>
        <dbReference type="Proteomes" id="UP000887566"/>
    </source>
</evidence>
<accession>A0A914X1Y4</accession>
<evidence type="ECO:0000313" key="3">
    <source>
        <dbReference type="WBParaSite" id="PSAMB.scaffold630size45187.g7499.t1"/>
    </source>
</evidence>
<protein>
    <submittedName>
        <fullName evidence="3">Uncharacterized protein</fullName>
    </submittedName>
</protein>
<reference evidence="3" key="1">
    <citation type="submission" date="2022-11" db="UniProtKB">
        <authorList>
            <consortium name="WormBaseParasite"/>
        </authorList>
    </citation>
    <scope>IDENTIFICATION</scope>
</reference>
<evidence type="ECO:0000256" key="1">
    <source>
        <dbReference type="SAM" id="SignalP"/>
    </source>
</evidence>
<proteinExistence type="predicted"/>
<dbReference type="AlphaFoldDB" id="A0A914X1Y4"/>
<organism evidence="2 3">
    <name type="scientific">Plectus sambesii</name>
    <dbReference type="NCBI Taxonomy" id="2011161"/>
    <lineage>
        <taxon>Eukaryota</taxon>
        <taxon>Metazoa</taxon>
        <taxon>Ecdysozoa</taxon>
        <taxon>Nematoda</taxon>
        <taxon>Chromadorea</taxon>
        <taxon>Plectida</taxon>
        <taxon>Plectina</taxon>
        <taxon>Plectoidea</taxon>
        <taxon>Plectidae</taxon>
        <taxon>Plectus</taxon>
    </lineage>
</organism>
<keyword evidence="1" id="KW-0732">Signal</keyword>
<name>A0A914X1Y4_9BILA</name>
<feature type="chain" id="PRO_5037617373" evidence="1">
    <location>
        <begin position="19"/>
        <end position="87"/>
    </location>
</feature>
<keyword evidence="2" id="KW-1185">Reference proteome</keyword>
<sequence length="87" mass="10011">MSYVHQFLLLSCIGLSAARFLAPLGPETTVFRRNVNFAELGTNLDRDCFFSPLNCNAFLKKIKDDTAMAKFHQKMRTLMMKKHSERP</sequence>